<organism evidence="7 8">
    <name type="scientific">Metabacillus fastidiosus</name>
    <dbReference type="NCBI Taxonomy" id="1458"/>
    <lineage>
        <taxon>Bacteria</taxon>
        <taxon>Bacillati</taxon>
        <taxon>Bacillota</taxon>
        <taxon>Bacilli</taxon>
        <taxon>Bacillales</taxon>
        <taxon>Bacillaceae</taxon>
        <taxon>Metabacillus</taxon>
    </lineage>
</organism>
<dbReference type="InterPro" id="IPR005598">
    <property type="entry name" value="ATP_synth_I"/>
</dbReference>
<dbReference type="Pfam" id="PF03899">
    <property type="entry name" value="ATP-synt_I"/>
    <property type="match status" value="1"/>
</dbReference>
<keyword evidence="5 6" id="KW-0472">Membrane</keyword>
<dbReference type="Proteomes" id="UP001342826">
    <property type="component" value="Unassembled WGS sequence"/>
</dbReference>
<dbReference type="InterPro" id="IPR039072">
    <property type="entry name" value="ATP_synth_I_Bacilli"/>
</dbReference>
<dbReference type="EMBL" id="JARTFS010000020">
    <property type="protein sequence ID" value="MED4403876.1"/>
    <property type="molecule type" value="Genomic_DNA"/>
</dbReference>
<evidence type="ECO:0000256" key="1">
    <source>
        <dbReference type="ARBA" id="ARBA00004651"/>
    </source>
</evidence>
<name>A0ABU6P3K7_9BACI</name>
<evidence type="ECO:0000313" key="7">
    <source>
        <dbReference type="EMBL" id="MED4403876.1"/>
    </source>
</evidence>
<comment type="subcellular location">
    <subcellularLocation>
        <location evidence="1">Cell membrane</location>
        <topology evidence="1">Multi-pass membrane protein</topology>
    </subcellularLocation>
</comment>
<keyword evidence="8" id="KW-1185">Reference proteome</keyword>
<comment type="caution">
    <text evidence="7">The sequence shown here is derived from an EMBL/GenBank/DDBJ whole genome shotgun (WGS) entry which is preliminary data.</text>
</comment>
<keyword evidence="3 6" id="KW-0812">Transmembrane</keyword>
<dbReference type="PANTHER" id="PTHR40035:SF1">
    <property type="entry name" value="ATP SYNTHASE PROTEIN I"/>
    <property type="match status" value="1"/>
</dbReference>
<sequence length="122" mass="14301">MLDIHLMFHRYRKFIFFLLAVYVLGWGFTEYQSVFLGLILGTAVSLYNLWVMVRKHDHFDKSMEQGRKVKSLGTASRMASAGLVVLICMKFPDYFHLVSAILGLMTIYIVIMIDYAIRYFRM</sequence>
<dbReference type="PANTHER" id="PTHR40035">
    <property type="entry name" value="ATP SYNTHASE PROTEIN I"/>
    <property type="match status" value="1"/>
</dbReference>
<evidence type="ECO:0000256" key="6">
    <source>
        <dbReference type="SAM" id="Phobius"/>
    </source>
</evidence>
<evidence type="ECO:0000256" key="4">
    <source>
        <dbReference type="ARBA" id="ARBA00022989"/>
    </source>
</evidence>
<feature type="transmembrane region" description="Helical" evidence="6">
    <location>
        <begin position="34"/>
        <end position="53"/>
    </location>
</feature>
<keyword evidence="2" id="KW-1003">Cell membrane</keyword>
<accession>A0ABU6P3K7</accession>
<proteinExistence type="predicted"/>
<evidence type="ECO:0000256" key="3">
    <source>
        <dbReference type="ARBA" id="ARBA00022692"/>
    </source>
</evidence>
<evidence type="ECO:0000256" key="2">
    <source>
        <dbReference type="ARBA" id="ARBA00022475"/>
    </source>
</evidence>
<reference evidence="7 8" key="1">
    <citation type="submission" date="2023-03" db="EMBL/GenBank/DDBJ databases">
        <title>Bacillus Genome Sequencing.</title>
        <authorList>
            <person name="Dunlap C."/>
        </authorList>
    </citation>
    <scope>NUCLEOTIDE SEQUENCE [LARGE SCALE GENOMIC DNA]</scope>
    <source>
        <strain evidence="7 8">NRS-1717</strain>
    </source>
</reference>
<gene>
    <name evidence="7" type="ORF">P9271_21485</name>
</gene>
<dbReference type="GeneID" id="301141639"/>
<dbReference type="RefSeq" id="WP_066230910.1">
    <property type="nucleotide sequence ID" value="NZ_JARTFQ010000009.1"/>
</dbReference>
<keyword evidence="4 6" id="KW-1133">Transmembrane helix</keyword>
<feature type="transmembrane region" description="Helical" evidence="6">
    <location>
        <begin position="12"/>
        <end position="28"/>
    </location>
</feature>
<evidence type="ECO:0000313" key="8">
    <source>
        <dbReference type="Proteomes" id="UP001342826"/>
    </source>
</evidence>
<feature type="transmembrane region" description="Helical" evidence="6">
    <location>
        <begin position="98"/>
        <end position="117"/>
    </location>
</feature>
<protein>
    <submittedName>
        <fullName evidence="7">ATP synthase subunit I</fullName>
    </submittedName>
</protein>
<evidence type="ECO:0000256" key="5">
    <source>
        <dbReference type="ARBA" id="ARBA00023136"/>
    </source>
</evidence>